<organism evidence="3 4">
    <name type="scientific">Rhodamnia argentea</name>
    <dbReference type="NCBI Taxonomy" id="178133"/>
    <lineage>
        <taxon>Eukaryota</taxon>
        <taxon>Viridiplantae</taxon>
        <taxon>Streptophyta</taxon>
        <taxon>Embryophyta</taxon>
        <taxon>Tracheophyta</taxon>
        <taxon>Spermatophyta</taxon>
        <taxon>Magnoliopsida</taxon>
        <taxon>eudicotyledons</taxon>
        <taxon>Gunneridae</taxon>
        <taxon>Pentapetalae</taxon>
        <taxon>rosids</taxon>
        <taxon>malvids</taxon>
        <taxon>Myrtales</taxon>
        <taxon>Myrtaceae</taxon>
        <taxon>Myrtoideae</taxon>
        <taxon>Myrteae</taxon>
        <taxon>Australasian group</taxon>
        <taxon>Rhodamnia</taxon>
    </lineage>
</organism>
<evidence type="ECO:0000256" key="1">
    <source>
        <dbReference type="ARBA" id="ARBA00022737"/>
    </source>
</evidence>
<reference evidence="4" key="1">
    <citation type="submission" date="2025-08" db="UniProtKB">
        <authorList>
            <consortium name="RefSeq"/>
        </authorList>
    </citation>
    <scope>IDENTIFICATION</scope>
    <source>
        <tissue evidence="4">Leaf</tissue>
    </source>
</reference>
<dbReference type="NCBIfam" id="TIGR00756">
    <property type="entry name" value="PPR"/>
    <property type="match status" value="5"/>
</dbReference>
<dbReference type="Gene3D" id="1.25.40.10">
    <property type="entry name" value="Tetratricopeptide repeat domain"/>
    <property type="match status" value="3"/>
</dbReference>
<dbReference type="InterPro" id="IPR046848">
    <property type="entry name" value="E_motif"/>
</dbReference>
<dbReference type="Pfam" id="PF01535">
    <property type="entry name" value="PPR"/>
    <property type="match status" value="5"/>
</dbReference>
<dbReference type="Proteomes" id="UP000827889">
    <property type="component" value="Chromosome 10"/>
</dbReference>
<dbReference type="SUPFAM" id="SSF48452">
    <property type="entry name" value="TPR-like"/>
    <property type="match status" value="2"/>
</dbReference>
<keyword evidence="1" id="KW-0677">Repeat</keyword>
<dbReference type="RefSeq" id="XP_048127840.1">
    <property type="nucleotide sequence ID" value="XM_048271883.1"/>
</dbReference>
<keyword evidence="3" id="KW-1185">Reference proteome</keyword>
<evidence type="ECO:0000256" key="2">
    <source>
        <dbReference type="PROSITE-ProRule" id="PRU00708"/>
    </source>
</evidence>
<evidence type="ECO:0000313" key="4">
    <source>
        <dbReference type="RefSeq" id="XP_048127840.1"/>
    </source>
</evidence>
<feature type="repeat" description="PPR" evidence="2">
    <location>
        <begin position="187"/>
        <end position="217"/>
    </location>
</feature>
<dbReference type="InterPro" id="IPR046960">
    <property type="entry name" value="PPR_At4g14850-like_plant"/>
</dbReference>
<dbReference type="InterPro" id="IPR002885">
    <property type="entry name" value="PPR_rpt"/>
</dbReference>
<feature type="repeat" description="PPR" evidence="2">
    <location>
        <begin position="319"/>
        <end position="353"/>
    </location>
</feature>
<dbReference type="PROSITE" id="PS51375">
    <property type="entry name" value="PPR"/>
    <property type="match status" value="4"/>
</dbReference>
<protein>
    <submittedName>
        <fullName evidence="4">Pentatricopeptide repeat-containing protein At2g42920, chloroplastic</fullName>
    </submittedName>
</protein>
<dbReference type="InterPro" id="IPR011990">
    <property type="entry name" value="TPR-like_helical_dom_sf"/>
</dbReference>
<gene>
    <name evidence="4" type="primary">LOC115733141</name>
</gene>
<dbReference type="Pfam" id="PF13041">
    <property type="entry name" value="PPR_2"/>
    <property type="match status" value="2"/>
</dbReference>
<dbReference type="PANTHER" id="PTHR47926:SF436">
    <property type="entry name" value="PENTATRICOPEPTIDE REPEAT-CONTAINING PROTEIN ELI1, CHLOROPLASTIC-LIKE ISOFORM X2"/>
    <property type="match status" value="1"/>
</dbReference>
<proteinExistence type="predicted"/>
<evidence type="ECO:0000313" key="3">
    <source>
        <dbReference type="Proteomes" id="UP000827889"/>
    </source>
</evidence>
<name>A0ABM3GU03_9MYRT</name>
<feature type="repeat" description="PPR" evidence="2">
    <location>
        <begin position="218"/>
        <end position="252"/>
    </location>
</feature>
<dbReference type="Pfam" id="PF20431">
    <property type="entry name" value="E_motif"/>
    <property type="match status" value="1"/>
</dbReference>
<sequence length="534" mass="59605">MTLCKTCHFASPSMPALVPDPHHFLTLLEKHCTTMKDLQILHAQLIKTGLSSRTLPASRALAFCASPSGDIDYAWRLFSRIRRPNLFIWNTMIRGLSQSSTPQDAIILFIDMLVCSPIEPQRLTYPSVFKAYSQLGLARFGSQLHGRIMKLGLQDDPFIRNTVIHMYANCGFLEEARLVFDESTDCDVVAWNSMIMGLAKCGEIDKSRRLFDKAPKRNAITWSSMATGYVRNGKFVDAMNLFEEMQDSGIEPNEFTLVSLLNASARLGALKQGQWVHEYIKKSGTQLNAIVTTAIIDMYCRCGSIGKAYQVFQVARKKGLSCWNSMILGLARNGYAEEAISLFSQLGSSNFKPDEVTFLGVLTACNHAGFIDEATKYFLLMKERPEVKPSIKHYSCMVDLLGRAGFLEEAEELIRSMPMDPDAIIWGSLLSGSVNHGRADVAERAAKNMIELDSSESCAYVLMSNVLAGSNQYEEALEPRFSMKTRKIEKEPGASMIEVDGEVHEFVAGGRLHPRVEEIYCLLAELRQILQDVG</sequence>
<feature type="repeat" description="PPR" evidence="2">
    <location>
        <begin position="85"/>
        <end position="120"/>
    </location>
</feature>
<dbReference type="GeneID" id="115733141"/>
<dbReference type="PANTHER" id="PTHR47926">
    <property type="entry name" value="PENTATRICOPEPTIDE REPEAT-CONTAINING PROTEIN"/>
    <property type="match status" value="1"/>
</dbReference>
<accession>A0ABM3GU03</accession>